<dbReference type="InterPro" id="IPR038765">
    <property type="entry name" value="Papain-like_cys_pep_sf"/>
</dbReference>
<dbReference type="SUPFAM" id="SSF54001">
    <property type="entry name" value="Cysteine proteinases"/>
    <property type="match status" value="1"/>
</dbReference>
<gene>
    <name evidence="1" type="ORF">IDH45_32845</name>
</gene>
<name>A0A927CHL8_9BACL</name>
<keyword evidence="2" id="KW-1185">Reference proteome</keyword>
<dbReference type="Gene3D" id="3.90.1720.10">
    <property type="entry name" value="endopeptidase domain like (from Nostoc punctiforme)"/>
    <property type="match status" value="1"/>
</dbReference>
<proteinExistence type="predicted"/>
<protein>
    <submittedName>
        <fullName evidence="1">Uncharacterized protein</fullName>
    </submittedName>
</protein>
<evidence type="ECO:0000313" key="2">
    <source>
        <dbReference type="Proteomes" id="UP000639396"/>
    </source>
</evidence>
<dbReference type="RefSeq" id="WP_190932382.1">
    <property type="nucleotide sequence ID" value="NZ_JACXJA010000069.1"/>
</dbReference>
<dbReference type="AlphaFoldDB" id="A0A927CHL8"/>
<accession>A0A927CHL8</accession>
<dbReference type="Proteomes" id="UP000639396">
    <property type="component" value="Unassembled WGS sequence"/>
</dbReference>
<sequence length="197" mass="22430">MQDKKRLYILLSDTGTWFSRLIKSYTKEPFNHASLAFDAELRDVYSFGRKYESNPFLGGFVKENIRSPLFLDEQRNTTCAVYVCEVSPEAYERIRESVLELEKRGDDYKYNALGLLGVVFNIKLNRDNAYFCSQFVSEMFRAGGVSLVPKCPEFTTPGDLGSSEHVRLIYTGSLRDYASLKDWGEVAADSPEWIPAG</sequence>
<dbReference type="EMBL" id="JACXJA010000069">
    <property type="protein sequence ID" value="MBD2866768.1"/>
    <property type="molecule type" value="Genomic_DNA"/>
</dbReference>
<comment type="caution">
    <text evidence="1">The sequence shown here is derived from an EMBL/GenBank/DDBJ whole genome shotgun (WGS) entry which is preliminary data.</text>
</comment>
<reference evidence="1" key="1">
    <citation type="submission" date="2020-09" db="EMBL/GenBank/DDBJ databases">
        <title>A novel bacterium of genus Paenibacillus, isolated from South China Sea.</title>
        <authorList>
            <person name="Huang H."/>
            <person name="Mo K."/>
            <person name="Hu Y."/>
        </authorList>
    </citation>
    <scope>NUCLEOTIDE SEQUENCE</scope>
    <source>
        <strain evidence="1">IB182363</strain>
    </source>
</reference>
<organism evidence="1 2">
    <name type="scientific">Paenibacillus oceani</name>
    <dbReference type="NCBI Taxonomy" id="2772510"/>
    <lineage>
        <taxon>Bacteria</taxon>
        <taxon>Bacillati</taxon>
        <taxon>Bacillota</taxon>
        <taxon>Bacilli</taxon>
        <taxon>Bacillales</taxon>
        <taxon>Paenibacillaceae</taxon>
        <taxon>Paenibacillus</taxon>
    </lineage>
</organism>
<evidence type="ECO:0000313" key="1">
    <source>
        <dbReference type="EMBL" id="MBD2866768.1"/>
    </source>
</evidence>